<evidence type="ECO:0000313" key="2">
    <source>
        <dbReference type="Proteomes" id="UP000596248"/>
    </source>
</evidence>
<dbReference type="PIRSF" id="PIRSF007313">
    <property type="entry name" value="PhnI"/>
    <property type="match status" value="1"/>
</dbReference>
<accession>A0ABX7FSJ3</accession>
<dbReference type="GO" id="GO:0016829">
    <property type="term" value="F:lyase activity"/>
    <property type="evidence" value="ECO:0007669"/>
    <property type="project" value="UniProtKB-KW"/>
</dbReference>
<evidence type="ECO:0000313" key="1">
    <source>
        <dbReference type="EMBL" id="QRG69071.1"/>
    </source>
</evidence>
<dbReference type="RefSeq" id="WP_203356068.1">
    <property type="nucleotide sequence ID" value="NZ_CP069127.1"/>
</dbReference>
<name>A0ABX7FSJ3_BRECH</name>
<dbReference type="EMBL" id="CP069127">
    <property type="protein sequence ID" value="QRG69071.1"/>
    <property type="molecule type" value="Genomic_DNA"/>
</dbReference>
<organism evidence="1 2">
    <name type="scientific">Brevibacillus choshinensis</name>
    <dbReference type="NCBI Taxonomy" id="54911"/>
    <lineage>
        <taxon>Bacteria</taxon>
        <taxon>Bacillati</taxon>
        <taxon>Bacillota</taxon>
        <taxon>Bacilli</taxon>
        <taxon>Bacillales</taxon>
        <taxon>Paenibacillaceae</taxon>
        <taxon>Brevibacillus</taxon>
    </lineage>
</organism>
<dbReference type="InterPro" id="IPR008773">
    <property type="entry name" value="PhnI"/>
</dbReference>
<protein>
    <submittedName>
        <fullName evidence="1">Carbon-phosphorus lyase complex subunit PhnI</fullName>
    </submittedName>
</protein>
<dbReference type="Pfam" id="PF05861">
    <property type="entry name" value="PhnI"/>
    <property type="match status" value="1"/>
</dbReference>
<dbReference type="Proteomes" id="UP000596248">
    <property type="component" value="Chromosome"/>
</dbReference>
<sequence>MGYVAVKGGTLAIEESIKRLKYERVKRGTVLAIADIEGGMRGLIDQVMSEGSIYDETLAAIAIKQAEGNPEEAVFLLRAYRSTLPRKHYSHPVDTEQMWIERRISASFKNIPGGQILGATQDYTHRLLDFDLTDETRAEAQGWLADFYEDLERQEKQQGLIRYPKVMDYLRKEGLLADCEDQDQEPDDVTRKSLSFPSARSQRLQVLTRGQTGAVTSLAYAVIRAYGVIHPTVGELRVGQMPIYIDNPIHPDTEDEDTYFIGAVKLTEAEMIVPVTVERERGKKEIEFQIGYGLCYGQNETKAIAMGILDNSLEKGNPEYPTSDEEFVLFHIDSVESTGFISHLKMPHYVTFQSKLDSARKTKRQASGGQEEANR</sequence>
<proteinExistence type="predicted"/>
<gene>
    <name evidence="1" type="ORF">JNE38_08015</name>
</gene>
<keyword evidence="2" id="KW-1185">Reference proteome</keyword>
<keyword evidence="1" id="KW-0456">Lyase</keyword>
<reference evidence="1 2" key="1">
    <citation type="submission" date="2021-01" db="EMBL/GenBank/DDBJ databases">
        <title>Identification of strong promoters based on the transcriptome of Brevibacillus choshinensis.</title>
        <authorList>
            <person name="Yao D."/>
            <person name="Zhang K."/>
            <person name="Wu J."/>
        </authorList>
    </citation>
    <scope>NUCLEOTIDE SEQUENCE [LARGE SCALE GENOMIC DNA]</scope>
    <source>
        <strain evidence="1 2">HPD31-SP3</strain>
    </source>
</reference>